<dbReference type="Proteomes" id="UP001194468">
    <property type="component" value="Unassembled WGS sequence"/>
</dbReference>
<organism evidence="1 2">
    <name type="scientific">Boletus edulis BED1</name>
    <dbReference type="NCBI Taxonomy" id="1328754"/>
    <lineage>
        <taxon>Eukaryota</taxon>
        <taxon>Fungi</taxon>
        <taxon>Dikarya</taxon>
        <taxon>Basidiomycota</taxon>
        <taxon>Agaricomycotina</taxon>
        <taxon>Agaricomycetes</taxon>
        <taxon>Agaricomycetidae</taxon>
        <taxon>Boletales</taxon>
        <taxon>Boletineae</taxon>
        <taxon>Boletaceae</taxon>
        <taxon>Boletoideae</taxon>
        <taxon>Boletus</taxon>
    </lineage>
</organism>
<protein>
    <submittedName>
        <fullName evidence="1">Uncharacterized protein</fullName>
    </submittedName>
</protein>
<accession>A0AAD4GIN3</accession>
<keyword evidence="2" id="KW-1185">Reference proteome</keyword>
<reference evidence="1" key="1">
    <citation type="submission" date="2019-10" db="EMBL/GenBank/DDBJ databases">
        <authorList>
            <consortium name="DOE Joint Genome Institute"/>
            <person name="Kuo A."/>
            <person name="Miyauchi S."/>
            <person name="Kiss E."/>
            <person name="Drula E."/>
            <person name="Kohler A."/>
            <person name="Sanchez-Garcia M."/>
            <person name="Andreopoulos B."/>
            <person name="Barry K.W."/>
            <person name="Bonito G."/>
            <person name="Buee M."/>
            <person name="Carver A."/>
            <person name="Chen C."/>
            <person name="Cichocki N."/>
            <person name="Clum A."/>
            <person name="Culley D."/>
            <person name="Crous P.W."/>
            <person name="Fauchery L."/>
            <person name="Girlanda M."/>
            <person name="Hayes R."/>
            <person name="Keri Z."/>
            <person name="LaButti K."/>
            <person name="Lipzen A."/>
            <person name="Lombard V."/>
            <person name="Magnuson J."/>
            <person name="Maillard F."/>
            <person name="Morin E."/>
            <person name="Murat C."/>
            <person name="Nolan M."/>
            <person name="Ohm R."/>
            <person name="Pangilinan J."/>
            <person name="Pereira M."/>
            <person name="Perotto S."/>
            <person name="Peter M."/>
            <person name="Riley R."/>
            <person name="Sitrit Y."/>
            <person name="Stielow B."/>
            <person name="Szollosi G."/>
            <person name="Zifcakova L."/>
            <person name="Stursova M."/>
            <person name="Spatafora J.W."/>
            <person name="Tedersoo L."/>
            <person name="Vaario L.-M."/>
            <person name="Yamada A."/>
            <person name="Yan M."/>
            <person name="Wang P."/>
            <person name="Xu J."/>
            <person name="Bruns T."/>
            <person name="Baldrian P."/>
            <person name="Vilgalys R."/>
            <person name="Henrissat B."/>
            <person name="Grigoriev I.V."/>
            <person name="Hibbett D."/>
            <person name="Nagy L.G."/>
            <person name="Martin F.M."/>
        </authorList>
    </citation>
    <scope>NUCLEOTIDE SEQUENCE</scope>
    <source>
        <strain evidence="1">BED1</strain>
    </source>
</reference>
<evidence type="ECO:0000313" key="1">
    <source>
        <dbReference type="EMBL" id="KAF8446264.1"/>
    </source>
</evidence>
<comment type="caution">
    <text evidence="1">The sequence shown here is derived from an EMBL/GenBank/DDBJ whole genome shotgun (WGS) entry which is preliminary data.</text>
</comment>
<reference evidence="1" key="2">
    <citation type="journal article" date="2020" name="Nat. Commun.">
        <title>Large-scale genome sequencing of mycorrhizal fungi provides insights into the early evolution of symbiotic traits.</title>
        <authorList>
            <person name="Miyauchi S."/>
            <person name="Kiss E."/>
            <person name="Kuo A."/>
            <person name="Drula E."/>
            <person name="Kohler A."/>
            <person name="Sanchez-Garcia M."/>
            <person name="Morin E."/>
            <person name="Andreopoulos B."/>
            <person name="Barry K.W."/>
            <person name="Bonito G."/>
            <person name="Buee M."/>
            <person name="Carver A."/>
            <person name="Chen C."/>
            <person name="Cichocki N."/>
            <person name="Clum A."/>
            <person name="Culley D."/>
            <person name="Crous P.W."/>
            <person name="Fauchery L."/>
            <person name="Girlanda M."/>
            <person name="Hayes R.D."/>
            <person name="Keri Z."/>
            <person name="LaButti K."/>
            <person name="Lipzen A."/>
            <person name="Lombard V."/>
            <person name="Magnuson J."/>
            <person name="Maillard F."/>
            <person name="Murat C."/>
            <person name="Nolan M."/>
            <person name="Ohm R.A."/>
            <person name="Pangilinan J."/>
            <person name="Pereira M.F."/>
            <person name="Perotto S."/>
            <person name="Peter M."/>
            <person name="Pfister S."/>
            <person name="Riley R."/>
            <person name="Sitrit Y."/>
            <person name="Stielow J.B."/>
            <person name="Szollosi G."/>
            <person name="Zifcakova L."/>
            <person name="Stursova M."/>
            <person name="Spatafora J.W."/>
            <person name="Tedersoo L."/>
            <person name="Vaario L.M."/>
            <person name="Yamada A."/>
            <person name="Yan M."/>
            <person name="Wang P."/>
            <person name="Xu J."/>
            <person name="Bruns T."/>
            <person name="Baldrian P."/>
            <person name="Vilgalys R."/>
            <person name="Dunand C."/>
            <person name="Henrissat B."/>
            <person name="Grigoriev I.V."/>
            <person name="Hibbett D."/>
            <person name="Nagy L.G."/>
            <person name="Martin F.M."/>
        </authorList>
    </citation>
    <scope>NUCLEOTIDE SEQUENCE</scope>
    <source>
        <strain evidence="1">BED1</strain>
    </source>
</reference>
<name>A0AAD4GIN3_BOLED</name>
<sequence>MRWFRRRKRDQPWEVVGCEIVEPVLMFDESDIDIVRIAAYDTCRKYIFDFKRHVPDGDQSVNALLFSQQQLLQEVAKKHYNVLLLEGWTLTRLRRGKHNRLEVDYIGRAGYVSGKPPASRRPPFIAVLREGQRMPL</sequence>
<evidence type="ECO:0000313" key="2">
    <source>
        <dbReference type="Proteomes" id="UP001194468"/>
    </source>
</evidence>
<gene>
    <name evidence="1" type="ORF">L210DRAFT_3529440</name>
</gene>
<dbReference type="EMBL" id="WHUW01000005">
    <property type="protein sequence ID" value="KAF8446264.1"/>
    <property type="molecule type" value="Genomic_DNA"/>
</dbReference>
<dbReference type="AlphaFoldDB" id="A0AAD4GIN3"/>
<proteinExistence type="predicted"/>